<dbReference type="EMBL" id="JANPWB010000006">
    <property type="protein sequence ID" value="KAJ1179750.1"/>
    <property type="molecule type" value="Genomic_DNA"/>
</dbReference>
<feature type="region of interest" description="Disordered" evidence="1">
    <location>
        <begin position="81"/>
        <end position="133"/>
    </location>
</feature>
<reference evidence="2" key="1">
    <citation type="journal article" date="2022" name="bioRxiv">
        <title>Sequencing and chromosome-scale assembly of the giantPleurodeles waltlgenome.</title>
        <authorList>
            <person name="Brown T."/>
            <person name="Elewa A."/>
            <person name="Iarovenko S."/>
            <person name="Subramanian E."/>
            <person name="Araus A.J."/>
            <person name="Petzold A."/>
            <person name="Susuki M."/>
            <person name="Suzuki K.-i.T."/>
            <person name="Hayashi T."/>
            <person name="Toyoda A."/>
            <person name="Oliveira C."/>
            <person name="Osipova E."/>
            <person name="Leigh N.D."/>
            <person name="Simon A."/>
            <person name="Yun M.H."/>
        </authorList>
    </citation>
    <scope>NUCLEOTIDE SEQUENCE</scope>
    <source>
        <strain evidence="2">20211129_DDA</strain>
        <tissue evidence="2">Liver</tissue>
    </source>
</reference>
<name>A0AAV7TTK1_PLEWA</name>
<gene>
    <name evidence="2" type="ORF">NDU88_004984</name>
</gene>
<evidence type="ECO:0000313" key="2">
    <source>
        <dbReference type="EMBL" id="KAJ1179750.1"/>
    </source>
</evidence>
<feature type="compositionally biased region" description="Basic residues" evidence="1">
    <location>
        <begin position="119"/>
        <end position="133"/>
    </location>
</feature>
<proteinExistence type="predicted"/>
<evidence type="ECO:0000313" key="3">
    <source>
        <dbReference type="Proteomes" id="UP001066276"/>
    </source>
</evidence>
<comment type="caution">
    <text evidence="2">The sequence shown here is derived from an EMBL/GenBank/DDBJ whole genome shotgun (WGS) entry which is preliminary data.</text>
</comment>
<dbReference type="AlphaFoldDB" id="A0AAV7TTK1"/>
<dbReference type="Proteomes" id="UP001066276">
    <property type="component" value="Chromosome 3_2"/>
</dbReference>
<keyword evidence="3" id="KW-1185">Reference proteome</keyword>
<accession>A0AAV7TTK1</accession>
<protein>
    <submittedName>
        <fullName evidence="2">Uncharacterized protein</fullName>
    </submittedName>
</protein>
<evidence type="ECO:0000256" key="1">
    <source>
        <dbReference type="SAM" id="MobiDB-lite"/>
    </source>
</evidence>
<organism evidence="2 3">
    <name type="scientific">Pleurodeles waltl</name>
    <name type="common">Iberian ribbed newt</name>
    <dbReference type="NCBI Taxonomy" id="8319"/>
    <lineage>
        <taxon>Eukaryota</taxon>
        <taxon>Metazoa</taxon>
        <taxon>Chordata</taxon>
        <taxon>Craniata</taxon>
        <taxon>Vertebrata</taxon>
        <taxon>Euteleostomi</taxon>
        <taxon>Amphibia</taxon>
        <taxon>Batrachia</taxon>
        <taxon>Caudata</taxon>
        <taxon>Salamandroidea</taxon>
        <taxon>Salamandridae</taxon>
        <taxon>Pleurodelinae</taxon>
        <taxon>Pleurodeles</taxon>
    </lineage>
</organism>
<sequence length="133" mass="15249">MVSVSISPSIRLMSLGYDPEARLSSRWEKHVFTAVAVARSLLLRNWRTEQSPTSQEWHCKMAQVRLQEMRYASRVGLSALPGLTRDQADRNKMPRNRARSANTQEEEKTHATAMGVKTKPTKTQRRAKKKARK</sequence>